<sequence>MTIFVIQILNSFFYAAVLFLIAAGLSLIYGVMRIVNLAHGALYALGAYVSAWIVGSAVGHALEGTLGLAGMLLLLPLGAIAIAAVGALIEPTLLRPLYQRSEEYHLLVTFGLLLILEDVMKLVFGRTPLSAGTIMDRMGSIPVGRLMYPTYNLFVVAVGIAAAIGLWAFIYRTKFGVILRATSQDRRMAAALGINVSRVYVQAFAIGCFMAGLGGAVVVPAQAAVLGLGIEVLILAFVVVVIGGLGSLQGALVGAVIVSFVRTAGIQFFPEIELAVLYLIAAAVLLVRPTGLFGRA</sequence>
<evidence type="ECO:0000256" key="4">
    <source>
        <dbReference type="ARBA" id="ARBA00022692"/>
    </source>
</evidence>
<evidence type="ECO:0000313" key="11">
    <source>
        <dbReference type="Proteomes" id="UP000076959"/>
    </source>
</evidence>
<evidence type="ECO:0000256" key="6">
    <source>
        <dbReference type="ARBA" id="ARBA00022989"/>
    </source>
</evidence>
<gene>
    <name evidence="10" type="ORF">AYJ54_42805</name>
</gene>
<proteinExistence type="inferred from homology"/>
<keyword evidence="5" id="KW-0029">Amino-acid transport</keyword>
<organism evidence="10 11">
    <name type="scientific">Bradyrhizobium centrolobii</name>
    <dbReference type="NCBI Taxonomy" id="1505087"/>
    <lineage>
        <taxon>Bacteria</taxon>
        <taxon>Pseudomonadati</taxon>
        <taxon>Pseudomonadota</taxon>
        <taxon>Alphaproteobacteria</taxon>
        <taxon>Hyphomicrobiales</taxon>
        <taxon>Nitrobacteraceae</taxon>
        <taxon>Bradyrhizobium</taxon>
    </lineage>
</organism>
<protein>
    <recommendedName>
        <fullName evidence="12">ABC transporter permease</fullName>
    </recommendedName>
</protein>
<feature type="transmembrane region" description="Helical" evidence="9">
    <location>
        <begin position="192"/>
        <end position="217"/>
    </location>
</feature>
<dbReference type="Pfam" id="PF02653">
    <property type="entry name" value="BPD_transp_2"/>
    <property type="match status" value="1"/>
</dbReference>
<dbReference type="RefSeq" id="WP_063697527.1">
    <property type="nucleotide sequence ID" value="NZ_LUUB01000030.1"/>
</dbReference>
<accession>A0A176Z1J7</accession>
<dbReference type="InterPro" id="IPR001851">
    <property type="entry name" value="ABC_transp_permease"/>
</dbReference>
<comment type="caution">
    <text evidence="10">The sequence shown here is derived from an EMBL/GenBank/DDBJ whole genome shotgun (WGS) entry which is preliminary data.</text>
</comment>
<evidence type="ECO:0000256" key="1">
    <source>
        <dbReference type="ARBA" id="ARBA00004651"/>
    </source>
</evidence>
<keyword evidence="7 9" id="KW-0472">Membrane</keyword>
<feature type="transmembrane region" description="Helical" evidence="9">
    <location>
        <begin position="151"/>
        <end position="171"/>
    </location>
</feature>
<dbReference type="CDD" id="cd06582">
    <property type="entry name" value="TM_PBP1_LivH_like"/>
    <property type="match status" value="1"/>
</dbReference>
<keyword evidence="6 9" id="KW-1133">Transmembrane helix</keyword>
<dbReference type="OrthoDB" id="8126477at2"/>
<evidence type="ECO:0000256" key="2">
    <source>
        <dbReference type="ARBA" id="ARBA00022448"/>
    </source>
</evidence>
<dbReference type="GO" id="GO:0022857">
    <property type="term" value="F:transmembrane transporter activity"/>
    <property type="evidence" value="ECO:0007669"/>
    <property type="project" value="InterPro"/>
</dbReference>
<comment type="similarity">
    <text evidence="8">Belongs to the binding-protein-dependent transport system permease family. LivHM subfamily.</text>
</comment>
<dbReference type="EMBL" id="LUUB01000030">
    <property type="protein sequence ID" value="OAF14291.1"/>
    <property type="molecule type" value="Genomic_DNA"/>
</dbReference>
<name>A0A176Z1J7_9BRAD</name>
<keyword evidence="11" id="KW-1185">Reference proteome</keyword>
<comment type="subcellular location">
    <subcellularLocation>
        <location evidence="1">Cell membrane</location>
        <topology evidence="1">Multi-pass membrane protein</topology>
    </subcellularLocation>
</comment>
<evidence type="ECO:0008006" key="12">
    <source>
        <dbReference type="Google" id="ProtNLM"/>
    </source>
</evidence>
<evidence type="ECO:0000256" key="8">
    <source>
        <dbReference type="ARBA" id="ARBA00037998"/>
    </source>
</evidence>
<evidence type="ECO:0000256" key="9">
    <source>
        <dbReference type="SAM" id="Phobius"/>
    </source>
</evidence>
<dbReference type="GO" id="GO:0006865">
    <property type="term" value="P:amino acid transport"/>
    <property type="evidence" value="ECO:0007669"/>
    <property type="project" value="UniProtKB-KW"/>
</dbReference>
<dbReference type="PANTHER" id="PTHR11795">
    <property type="entry name" value="BRANCHED-CHAIN AMINO ACID TRANSPORT SYSTEM PERMEASE PROTEIN LIVH"/>
    <property type="match status" value="1"/>
</dbReference>
<keyword evidence="3" id="KW-1003">Cell membrane</keyword>
<dbReference type="STRING" id="1505087.AYJ54_42805"/>
<feature type="transmembrane region" description="Helical" evidence="9">
    <location>
        <begin position="42"/>
        <end position="62"/>
    </location>
</feature>
<reference evidence="10 11" key="1">
    <citation type="submission" date="2016-03" db="EMBL/GenBank/DDBJ databases">
        <title>Draft Genome Sequence of the Strain BR 10245 (Bradyrhizobium sp.) isolated from nodules of Centrolobium paraense.</title>
        <authorList>
            <person name="Simoes-Araujo J.L.Sr."/>
            <person name="Barauna A.C."/>
            <person name="Silva K."/>
            <person name="Zilli J.E."/>
        </authorList>
    </citation>
    <scope>NUCLEOTIDE SEQUENCE [LARGE SCALE GENOMIC DNA]</scope>
    <source>
        <strain evidence="10 11">BR 10245</strain>
    </source>
</reference>
<evidence type="ECO:0000256" key="5">
    <source>
        <dbReference type="ARBA" id="ARBA00022970"/>
    </source>
</evidence>
<dbReference type="AlphaFoldDB" id="A0A176Z1J7"/>
<dbReference type="GO" id="GO:0005886">
    <property type="term" value="C:plasma membrane"/>
    <property type="evidence" value="ECO:0007669"/>
    <property type="project" value="UniProtKB-SubCell"/>
</dbReference>
<evidence type="ECO:0000256" key="3">
    <source>
        <dbReference type="ARBA" id="ARBA00022475"/>
    </source>
</evidence>
<evidence type="ECO:0000256" key="7">
    <source>
        <dbReference type="ARBA" id="ARBA00023136"/>
    </source>
</evidence>
<keyword evidence="2" id="KW-0813">Transport</keyword>
<feature type="transmembrane region" description="Helical" evidence="9">
    <location>
        <begin position="12"/>
        <end position="30"/>
    </location>
</feature>
<dbReference type="PANTHER" id="PTHR11795:SF442">
    <property type="entry name" value="ABC TRANSPORTER ATP-BINDING PROTEIN"/>
    <property type="match status" value="1"/>
</dbReference>
<dbReference type="InterPro" id="IPR052157">
    <property type="entry name" value="BCAA_transport_permease"/>
</dbReference>
<evidence type="ECO:0000313" key="10">
    <source>
        <dbReference type="EMBL" id="OAF14291.1"/>
    </source>
</evidence>
<keyword evidence="4 9" id="KW-0812">Transmembrane</keyword>
<feature type="transmembrane region" description="Helical" evidence="9">
    <location>
        <begin position="68"/>
        <end position="94"/>
    </location>
</feature>
<feature type="transmembrane region" description="Helical" evidence="9">
    <location>
        <begin position="275"/>
        <end position="294"/>
    </location>
</feature>
<dbReference type="Proteomes" id="UP000076959">
    <property type="component" value="Unassembled WGS sequence"/>
</dbReference>